<evidence type="ECO:0000313" key="3">
    <source>
        <dbReference type="EMBL" id="ALQ43973.1"/>
    </source>
</evidence>
<organism evidence="3">
    <name type="scientific">Craterostigma plantagineum</name>
    <name type="common">Blue gem</name>
    <name type="synonym">Torenia plantagineum</name>
    <dbReference type="NCBI Taxonomy" id="4153"/>
    <lineage>
        <taxon>Eukaryota</taxon>
        <taxon>Viridiplantae</taxon>
        <taxon>Streptophyta</taxon>
        <taxon>Embryophyta</taxon>
        <taxon>Tracheophyta</taxon>
        <taxon>Spermatophyta</taxon>
        <taxon>Magnoliopsida</taxon>
        <taxon>eudicotyledons</taxon>
        <taxon>Gunneridae</taxon>
        <taxon>Pentapetalae</taxon>
        <taxon>asterids</taxon>
        <taxon>lamiids</taxon>
        <taxon>Lamiales</taxon>
        <taxon>Linderniaceae</taxon>
        <taxon>Craterostigma</taxon>
    </lineage>
</organism>
<reference evidence="3" key="1">
    <citation type="journal article" date="2015" name="New Phytol.">
        <title>The Craterostigma plantagineum glycine-rich protein CpGRP1 interacts with a cell wall-associated protein kinase 1 (CpWAK1) and accumulates in leaf cell walls during dehydration.</title>
        <authorList>
            <person name="Giarola V."/>
            <person name="Krey S."/>
            <person name="von den Driesch B."/>
            <person name="Bartels D."/>
        </authorList>
    </citation>
    <scope>NUCLEOTIDE SEQUENCE</scope>
</reference>
<dbReference type="InterPro" id="IPR010800">
    <property type="entry name" value="GRP"/>
</dbReference>
<dbReference type="EMBL" id="KT893871">
    <property type="protein sequence ID" value="ALQ43973.1"/>
    <property type="molecule type" value="mRNA"/>
</dbReference>
<dbReference type="AlphaFoldDB" id="A0A0S2ZYI4"/>
<evidence type="ECO:0000256" key="1">
    <source>
        <dbReference type="SAM" id="MobiDB-lite"/>
    </source>
</evidence>
<accession>A0A0S2ZYI4</accession>
<sequence>MMASKVFLLIVLCMAVALFLSSEYVVAREMAETSNAVDTSEKPNTSGELKDAKYPGGGYGGNPGGGYGGNPGGGYGGNPGGGYGGGGRGGYGGGGRGGYGGGGRGGYGGGGRGGYGGRGRCRYGCCGRGGYYGGCRCCDYADQKPDTGFTAAVNNP</sequence>
<proteinExistence type="evidence at transcript level"/>
<keyword evidence="2" id="KW-0732">Signal</keyword>
<feature type="region of interest" description="Disordered" evidence="1">
    <location>
        <begin position="33"/>
        <end position="57"/>
    </location>
</feature>
<protein>
    <submittedName>
        <fullName evidence="3">Glycine-rich protein 1</fullName>
    </submittedName>
</protein>
<feature type="compositionally biased region" description="Polar residues" evidence="1">
    <location>
        <begin position="33"/>
        <end position="47"/>
    </location>
</feature>
<gene>
    <name evidence="3" type="primary">GRP1_n</name>
</gene>
<feature type="chain" id="PRO_5006608853" evidence="2">
    <location>
        <begin position="28"/>
        <end position="156"/>
    </location>
</feature>
<dbReference type="PANTHER" id="PTHR37389">
    <property type="entry name" value="NODULIN-24"/>
    <property type="match status" value="1"/>
</dbReference>
<evidence type="ECO:0000256" key="2">
    <source>
        <dbReference type="SAM" id="SignalP"/>
    </source>
</evidence>
<feature type="signal peptide" evidence="2">
    <location>
        <begin position="1"/>
        <end position="27"/>
    </location>
</feature>
<dbReference type="PANTHER" id="PTHR37389:SF41">
    <property type="entry name" value="GLYCINE-RICH PROTEIN 3 SHORT ISOFORM-LIKE"/>
    <property type="match status" value="1"/>
</dbReference>
<name>A0A0S2ZYI4_CRAPL</name>